<dbReference type="PANTHER" id="PTHR11048">
    <property type="entry name" value="PRENYLTRANSFERASES"/>
    <property type="match status" value="1"/>
</dbReference>
<evidence type="ECO:0000256" key="6">
    <source>
        <dbReference type="SAM" id="Phobius"/>
    </source>
</evidence>
<comment type="subcellular location">
    <subcellularLocation>
        <location evidence="1">Membrane</location>
        <topology evidence="1">Multi-pass membrane protein</topology>
    </subcellularLocation>
</comment>
<name>A0A545UHF1_9GAMM</name>
<feature type="transmembrane region" description="Helical" evidence="6">
    <location>
        <begin position="196"/>
        <end position="213"/>
    </location>
</feature>
<evidence type="ECO:0000313" key="7">
    <source>
        <dbReference type="EMBL" id="TQV88897.1"/>
    </source>
</evidence>
<feature type="transmembrane region" description="Helical" evidence="6">
    <location>
        <begin position="418"/>
        <end position="436"/>
    </location>
</feature>
<gene>
    <name evidence="7" type="ORF">FLL46_05010</name>
</gene>
<keyword evidence="7" id="KW-0808">Transferase</keyword>
<dbReference type="InterPro" id="IPR023214">
    <property type="entry name" value="HAD_sf"/>
</dbReference>
<feature type="transmembrane region" description="Helical" evidence="6">
    <location>
        <begin position="381"/>
        <end position="406"/>
    </location>
</feature>
<evidence type="ECO:0000256" key="1">
    <source>
        <dbReference type="ARBA" id="ARBA00004141"/>
    </source>
</evidence>
<dbReference type="Gene3D" id="1.10.357.140">
    <property type="entry name" value="UbiA prenyltransferase"/>
    <property type="match status" value="1"/>
</dbReference>
<keyword evidence="8" id="KW-1185">Reference proteome</keyword>
<dbReference type="Pfam" id="PF01040">
    <property type="entry name" value="UbiA"/>
    <property type="match status" value="1"/>
</dbReference>
<evidence type="ECO:0000256" key="3">
    <source>
        <dbReference type="ARBA" id="ARBA00022692"/>
    </source>
</evidence>
<organism evidence="7 8">
    <name type="scientific">Aliikangiella coralliicola</name>
    <dbReference type="NCBI Taxonomy" id="2592383"/>
    <lineage>
        <taxon>Bacteria</taxon>
        <taxon>Pseudomonadati</taxon>
        <taxon>Pseudomonadota</taxon>
        <taxon>Gammaproteobacteria</taxon>
        <taxon>Oceanospirillales</taxon>
        <taxon>Pleioneaceae</taxon>
        <taxon>Aliikangiella</taxon>
    </lineage>
</organism>
<reference evidence="7 8" key="1">
    <citation type="submission" date="2019-07" db="EMBL/GenBank/DDBJ databases">
        <title>Draft genome for Aliikangiella sp. M105.</title>
        <authorList>
            <person name="Wang G."/>
        </authorList>
    </citation>
    <scope>NUCLEOTIDE SEQUENCE [LARGE SCALE GENOMIC DNA]</scope>
    <source>
        <strain evidence="7 8">M105</strain>
    </source>
</reference>
<feature type="transmembrane region" description="Helical" evidence="6">
    <location>
        <begin position="259"/>
        <end position="280"/>
    </location>
</feature>
<keyword evidence="4 6" id="KW-1133">Transmembrane helix</keyword>
<dbReference type="AlphaFoldDB" id="A0A545UHF1"/>
<evidence type="ECO:0000256" key="5">
    <source>
        <dbReference type="ARBA" id="ARBA00023136"/>
    </source>
</evidence>
<feature type="transmembrane region" description="Helical" evidence="6">
    <location>
        <begin position="456"/>
        <end position="473"/>
    </location>
</feature>
<dbReference type="GO" id="GO:0016765">
    <property type="term" value="F:transferase activity, transferring alkyl or aryl (other than methyl) groups"/>
    <property type="evidence" value="ECO:0007669"/>
    <property type="project" value="InterPro"/>
</dbReference>
<dbReference type="InterPro" id="IPR039653">
    <property type="entry name" value="Prenyltransferase"/>
</dbReference>
<feature type="transmembrane region" description="Helical" evidence="6">
    <location>
        <begin position="219"/>
        <end position="238"/>
    </location>
</feature>
<dbReference type="SUPFAM" id="SSF56784">
    <property type="entry name" value="HAD-like"/>
    <property type="match status" value="1"/>
</dbReference>
<dbReference type="RefSeq" id="WP_142892382.1">
    <property type="nucleotide sequence ID" value="NZ_ML660161.1"/>
</dbReference>
<keyword evidence="3 6" id="KW-0812">Transmembrane</keyword>
<dbReference type="InterPro" id="IPR044878">
    <property type="entry name" value="UbiA_sf"/>
</dbReference>
<dbReference type="Proteomes" id="UP000315439">
    <property type="component" value="Unassembled WGS sequence"/>
</dbReference>
<dbReference type="OrthoDB" id="9803632at2"/>
<feature type="transmembrane region" description="Helical" evidence="6">
    <location>
        <begin position="27"/>
        <end position="46"/>
    </location>
</feature>
<dbReference type="InterPro" id="IPR036412">
    <property type="entry name" value="HAD-like_sf"/>
</dbReference>
<dbReference type="GO" id="GO:0009247">
    <property type="term" value="P:glycolipid biosynthetic process"/>
    <property type="evidence" value="ECO:0007669"/>
    <property type="project" value="TreeGrafter"/>
</dbReference>
<accession>A0A545UHF1</accession>
<dbReference type="PANTHER" id="PTHR11048:SF5">
    <property type="entry name" value="DECAPRENYL-PHOSPHATE PHOSPHORIBOSYLTRANSFERASE"/>
    <property type="match status" value="1"/>
</dbReference>
<keyword evidence="2" id="KW-1003">Cell membrane</keyword>
<keyword evidence="5 6" id="KW-0472">Membrane</keyword>
<comment type="caution">
    <text evidence="7">The sequence shown here is derived from an EMBL/GenBank/DDBJ whole genome shotgun (WGS) entry which is preliminary data.</text>
</comment>
<protein>
    <submittedName>
        <fullName evidence="7">UbiA family prenyltransferase</fullName>
    </submittedName>
</protein>
<dbReference type="EMBL" id="VIKS01000003">
    <property type="protein sequence ID" value="TQV88897.1"/>
    <property type="molecule type" value="Genomic_DNA"/>
</dbReference>
<dbReference type="InterPro" id="IPR000537">
    <property type="entry name" value="UbiA_prenyltransferase"/>
</dbReference>
<evidence type="ECO:0000256" key="4">
    <source>
        <dbReference type="ARBA" id="ARBA00022989"/>
    </source>
</evidence>
<dbReference type="GO" id="GO:0005886">
    <property type="term" value="C:plasma membrane"/>
    <property type="evidence" value="ECO:0007669"/>
    <property type="project" value="TreeGrafter"/>
</dbReference>
<feature type="transmembrane region" description="Helical" evidence="6">
    <location>
        <begin position="286"/>
        <end position="304"/>
    </location>
</feature>
<dbReference type="NCBIfam" id="NF006088">
    <property type="entry name" value="PRK08238.1"/>
    <property type="match status" value="1"/>
</dbReference>
<sequence length="474" mass="54061">MDIYNCNPLYVDLDGTFTKSDLLFENLVVALKSNPFIIFLCIPWLLKGRSYLKHKLSEHADIKTELLPLNAEFFSFLCEERRKNRKIILATASNEKYAESVCRNFDLFDSYISSDKENNLKGQTKLDKIKSLSSKYSYAGNSSEDFILFEQAEESYLVNPTPRAKKMLARAKISQLFDVRNFDLKTWLKQLRIHQWLKNLLILVLLLVSGNFLNIDLLLLSSLGFISFSCLASATYIVNDLLDLEADRSHPRKKFRPLAAGEISIANAKIIALALFTFAFLVGISFSISFTLVLIAYLALTLLYSFKIKQYVGLDVVALTTLYTIRIIAGAAILNVTVSFWLFAFSMFVFLSLALVKRCAELKSHEEQEKIRLKGRDYNIYDYPVLMSLGMSSAMLSVLMFCFYVNNNVLTNQYQEPTLLWMVVPALGYWMMRMWIKTNRGEMHDDPIVFSLKDRGSIATIVFIGVIAVAAQVL</sequence>
<proteinExistence type="predicted"/>
<evidence type="ECO:0000256" key="2">
    <source>
        <dbReference type="ARBA" id="ARBA00022475"/>
    </source>
</evidence>
<evidence type="ECO:0000313" key="8">
    <source>
        <dbReference type="Proteomes" id="UP000315439"/>
    </source>
</evidence>
<dbReference type="CDD" id="cd13963">
    <property type="entry name" value="PT_UbiA_2"/>
    <property type="match status" value="1"/>
</dbReference>
<dbReference type="Gene3D" id="3.40.50.1000">
    <property type="entry name" value="HAD superfamily/HAD-like"/>
    <property type="match status" value="1"/>
</dbReference>